<evidence type="ECO:0000259" key="1">
    <source>
        <dbReference type="Pfam" id="PF07791"/>
    </source>
</evidence>
<accession>A0A5N7IMV9</accession>
<protein>
    <recommendedName>
        <fullName evidence="1">Immunity MXAN-0049 protein domain-containing protein</fullName>
    </recommendedName>
</protein>
<proteinExistence type="predicted"/>
<evidence type="ECO:0000313" key="3">
    <source>
        <dbReference type="Proteomes" id="UP000342249"/>
    </source>
</evidence>
<dbReference type="RefSeq" id="WP_152752122.1">
    <property type="nucleotide sequence ID" value="NZ_JAIZZU010000023.1"/>
</dbReference>
<feature type="domain" description="Immunity MXAN-0049 protein" evidence="1">
    <location>
        <begin position="47"/>
        <end position="177"/>
    </location>
</feature>
<dbReference type="InterPro" id="IPR012433">
    <property type="entry name" value="Imm11"/>
</dbReference>
<dbReference type="AlphaFoldDB" id="A0A5N7IMV9"/>
<evidence type="ECO:0000313" key="2">
    <source>
        <dbReference type="EMBL" id="MPQ62313.1"/>
    </source>
</evidence>
<reference evidence="2" key="1">
    <citation type="journal article" date="2019" name="Lett. Appl. Microbiol.">
        <title>A case of 'blown pack' spoilage of vacuum-packaged pork likely associated with Clostridium estertheticum in Canada.</title>
        <authorList>
            <person name="Zhang P."/>
            <person name="Ward P."/>
            <person name="McMullen L.M."/>
            <person name="Yang X."/>
        </authorList>
    </citation>
    <scope>NUCLEOTIDE SEQUENCE [LARGE SCALE GENOMIC DNA]</scope>
    <source>
        <strain evidence="2">MA19</strain>
    </source>
</reference>
<comment type="caution">
    <text evidence="2">The sequence shown here is derived from an EMBL/GenBank/DDBJ whole genome shotgun (WGS) entry which is preliminary data.</text>
</comment>
<dbReference type="EMBL" id="SPSF01000024">
    <property type="protein sequence ID" value="MPQ62313.1"/>
    <property type="molecule type" value="Genomic_DNA"/>
</dbReference>
<name>A0A5N7IMV9_9CLOT</name>
<dbReference type="Proteomes" id="UP000342249">
    <property type="component" value="Unassembled WGS sequence"/>
</dbReference>
<gene>
    <name evidence="2" type="ORF">E4V82_09330</name>
</gene>
<dbReference type="Pfam" id="PF07791">
    <property type="entry name" value="Imm11"/>
    <property type="match status" value="1"/>
</dbReference>
<sequence length="180" mass="21059">MIYKWEIPNIWPNKRIGMIIKGTGTDRFEFRKCELLSEDNTICPNIVFECREKFLFDVLPNSGLLLIVSKRVLDIMNNFCEGDFQQFKANIFVGEKEIEGYYLLNILNKIEILDKEKSIFTTILDTDAILNLKKAVYKYEDLLGRHIVRNADCLSHILVTEKLKEIFEKEKIKGVEFGLE</sequence>
<organism evidence="2 3">
    <name type="scientific">Clostridium estertheticum</name>
    <dbReference type="NCBI Taxonomy" id="238834"/>
    <lineage>
        <taxon>Bacteria</taxon>
        <taxon>Bacillati</taxon>
        <taxon>Bacillota</taxon>
        <taxon>Clostridia</taxon>
        <taxon>Eubacteriales</taxon>
        <taxon>Clostridiaceae</taxon>
        <taxon>Clostridium</taxon>
    </lineage>
</organism>